<sequence>MSVPDPNTHDVPSDEDVSNARELLAAKNFDRRSIGCDRQQMRERRLRTAERILLLRRSRVGIFGEGLFGEASWDILLSLYVAELSQYRMTITAVYNEAGVPQTTALRWLQHLVDLGMVVRRPNVVDRRAVFVELTSTTLEKMDRIIDGVLMQDT</sequence>
<dbReference type="InterPro" id="IPR036388">
    <property type="entry name" value="WH-like_DNA-bd_sf"/>
</dbReference>
<protein>
    <submittedName>
        <fullName evidence="1">MarR family winged helix-turn-helix transcriptional regulator</fullName>
    </submittedName>
</protein>
<dbReference type="RefSeq" id="WP_249504689.1">
    <property type="nucleotide sequence ID" value="NZ_CP097253.1"/>
</dbReference>
<dbReference type="SUPFAM" id="SSF46785">
    <property type="entry name" value="Winged helix' DNA-binding domain"/>
    <property type="match status" value="1"/>
</dbReference>
<dbReference type="Gene3D" id="1.10.10.10">
    <property type="entry name" value="Winged helix-like DNA-binding domain superfamily/Winged helix DNA-binding domain"/>
    <property type="match status" value="1"/>
</dbReference>
<gene>
    <name evidence="1" type="ORF">M1K48_04635</name>
</gene>
<accession>A0ABY5MWU3</accession>
<dbReference type="EMBL" id="CP097253">
    <property type="protein sequence ID" value="UUR08919.1"/>
    <property type="molecule type" value="Genomic_DNA"/>
</dbReference>
<evidence type="ECO:0000313" key="2">
    <source>
        <dbReference type="Proteomes" id="UP000831921"/>
    </source>
</evidence>
<evidence type="ECO:0000313" key="1">
    <source>
        <dbReference type="EMBL" id="UUR08919.1"/>
    </source>
</evidence>
<proteinExistence type="predicted"/>
<dbReference type="Proteomes" id="UP000831921">
    <property type="component" value="Chromosome"/>
</dbReference>
<keyword evidence="2" id="KW-1185">Reference proteome</keyword>
<dbReference type="InterPro" id="IPR036390">
    <property type="entry name" value="WH_DNA-bd_sf"/>
</dbReference>
<reference evidence="1 2" key="1">
    <citation type="submission" date="2022-05" db="EMBL/GenBank/DDBJ databases">
        <title>S8-45 Sphingomonas ultraviolaceadurans.</title>
        <authorList>
            <person name="Liu Y."/>
        </authorList>
    </citation>
    <scope>NUCLEOTIDE SEQUENCE [LARGE SCALE GENOMIC DNA]</scope>
    <source>
        <strain evidence="1 2">S8-45</strain>
    </source>
</reference>
<organism evidence="1 2">
    <name type="scientific">Sphingomonas glaciei</name>
    <dbReference type="NCBI Taxonomy" id="2938948"/>
    <lineage>
        <taxon>Bacteria</taxon>
        <taxon>Pseudomonadati</taxon>
        <taxon>Pseudomonadota</taxon>
        <taxon>Alphaproteobacteria</taxon>
        <taxon>Sphingomonadales</taxon>
        <taxon>Sphingomonadaceae</taxon>
        <taxon>Sphingomonas</taxon>
    </lineage>
</organism>
<name>A0ABY5MWU3_9SPHN</name>